<proteinExistence type="predicted"/>
<reference evidence="1 2" key="1">
    <citation type="submission" date="2019-01" db="EMBL/GenBank/DDBJ databases">
        <title>The draft genome of Rhizobium sp. 24NR.</title>
        <authorList>
            <person name="Liu L."/>
            <person name="Liang L."/>
            <person name="Shi S."/>
            <person name="Xu L."/>
            <person name="Wang X."/>
            <person name="Li L."/>
            <person name="Zhang X."/>
        </authorList>
    </citation>
    <scope>NUCLEOTIDE SEQUENCE [LARGE SCALE GENOMIC DNA]</scope>
    <source>
        <strain evidence="1 2">24NR</strain>
    </source>
</reference>
<dbReference type="Pfam" id="PF06821">
    <property type="entry name" value="Ser_hydrolase"/>
    <property type="match status" value="1"/>
</dbReference>
<sequence length="182" mass="19819">MTEIIHLPGIGNSGKSHWQTLWENANPAIRRFAPTSWGEPDLSDWVAALEEAVRAAQTPPILVAHSLACLLVAHWDQVSDLPIRGAMLVAVPDPSSQAFPPQAASFADTPQRKFRFPSLIVASSDDPYGSLPYVQKRAEQWGCDLKVIGAAGHINGQSELGDWPEGLAILKDFVSSSRRRSD</sequence>
<keyword evidence="2" id="KW-1185">Reference proteome</keyword>
<dbReference type="InterPro" id="IPR029058">
    <property type="entry name" value="AB_hydrolase_fold"/>
</dbReference>
<keyword evidence="1" id="KW-0378">Hydrolase</keyword>
<organism evidence="1 2">
    <name type="scientific">Neorhizobium lilium</name>
    <dbReference type="NCBI Taxonomy" id="2503024"/>
    <lineage>
        <taxon>Bacteria</taxon>
        <taxon>Pseudomonadati</taxon>
        <taxon>Pseudomonadota</taxon>
        <taxon>Alphaproteobacteria</taxon>
        <taxon>Hyphomicrobiales</taxon>
        <taxon>Rhizobiaceae</taxon>
        <taxon>Rhizobium/Agrobacterium group</taxon>
        <taxon>Neorhizobium</taxon>
    </lineage>
</organism>
<accession>A0A444LAX3</accession>
<dbReference type="EMBL" id="SBIP01000006">
    <property type="protein sequence ID" value="RWX74775.1"/>
    <property type="molecule type" value="Genomic_DNA"/>
</dbReference>
<evidence type="ECO:0000313" key="2">
    <source>
        <dbReference type="Proteomes" id="UP000287687"/>
    </source>
</evidence>
<comment type="caution">
    <text evidence="1">The sequence shown here is derived from an EMBL/GenBank/DDBJ whole genome shotgun (WGS) entry which is preliminary data.</text>
</comment>
<dbReference type="Gene3D" id="3.40.50.1820">
    <property type="entry name" value="alpha/beta hydrolase"/>
    <property type="match status" value="1"/>
</dbReference>
<dbReference type="RefSeq" id="WP_128445436.1">
    <property type="nucleotide sequence ID" value="NZ_SBIP01000006.1"/>
</dbReference>
<dbReference type="OrthoDB" id="9804993at2"/>
<evidence type="ECO:0000313" key="1">
    <source>
        <dbReference type="EMBL" id="RWX74775.1"/>
    </source>
</evidence>
<protein>
    <submittedName>
        <fullName evidence="1">Serine hydrolase family protein</fullName>
    </submittedName>
</protein>
<dbReference type="SUPFAM" id="SSF53474">
    <property type="entry name" value="alpha/beta-Hydrolases"/>
    <property type="match status" value="1"/>
</dbReference>
<dbReference type="GO" id="GO:0016787">
    <property type="term" value="F:hydrolase activity"/>
    <property type="evidence" value="ECO:0007669"/>
    <property type="project" value="UniProtKB-KW"/>
</dbReference>
<name>A0A444LAX3_9HYPH</name>
<dbReference type="InterPro" id="IPR010662">
    <property type="entry name" value="RBBP9/YdeN"/>
</dbReference>
<dbReference type="AlphaFoldDB" id="A0A444LAX3"/>
<dbReference type="Proteomes" id="UP000287687">
    <property type="component" value="Unassembled WGS sequence"/>
</dbReference>
<gene>
    <name evidence="1" type="ORF">EPK99_22990</name>
</gene>